<dbReference type="PROSITE" id="PS50977">
    <property type="entry name" value="HTH_TETR_2"/>
    <property type="match status" value="1"/>
</dbReference>
<dbReference type="EMBL" id="QVIG01000001">
    <property type="protein sequence ID" value="RGD57807.1"/>
    <property type="molecule type" value="Genomic_DNA"/>
</dbReference>
<dbReference type="Gene3D" id="1.10.10.60">
    <property type="entry name" value="Homeodomain-like"/>
    <property type="match status" value="1"/>
</dbReference>
<evidence type="ECO:0000256" key="3">
    <source>
        <dbReference type="ARBA" id="ARBA00023125"/>
    </source>
</evidence>
<organism evidence="8 9">
    <name type="scientific">Kitasatospora xanthocidica</name>
    <dbReference type="NCBI Taxonomy" id="83382"/>
    <lineage>
        <taxon>Bacteria</taxon>
        <taxon>Bacillati</taxon>
        <taxon>Actinomycetota</taxon>
        <taxon>Actinomycetes</taxon>
        <taxon>Kitasatosporales</taxon>
        <taxon>Streptomycetaceae</taxon>
        <taxon>Kitasatospora</taxon>
    </lineage>
</organism>
<gene>
    <name evidence="8" type="ORF">DR950_08410</name>
</gene>
<comment type="caution">
    <text evidence="8">The sequence shown here is derived from an EMBL/GenBank/DDBJ whole genome shotgun (WGS) entry which is preliminary data.</text>
</comment>
<dbReference type="GO" id="GO:0000976">
    <property type="term" value="F:transcription cis-regulatory region binding"/>
    <property type="evidence" value="ECO:0007669"/>
    <property type="project" value="TreeGrafter"/>
</dbReference>
<evidence type="ECO:0000256" key="5">
    <source>
        <dbReference type="PROSITE-ProRule" id="PRU00335"/>
    </source>
</evidence>
<dbReference type="SUPFAM" id="SSF48498">
    <property type="entry name" value="Tetracyclin repressor-like, C-terminal domain"/>
    <property type="match status" value="1"/>
</dbReference>
<feature type="DNA-binding region" description="H-T-H motif" evidence="5">
    <location>
        <begin position="25"/>
        <end position="44"/>
    </location>
</feature>
<dbReference type="PRINTS" id="PR00455">
    <property type="entry name" value="HTHTETR"/>
</dbReference>
<keyword evidence="3 5" id="KW-0238">DNA-binding</keyword>
<evidence type="ECO:0000256" key="6">
    <source>
        <dbReference type="SAM" id="MobiDB-lite"/>
    </source>
</evidence>
<dbReference type="RefSeq" id="WP_117486537.1">
    <property type="nucleotide sequence ID" value="NZ_QVIG01000001.1"/>
</dbReference>
<keyword evidence="1" id="KW-0678">Repressor</keyword>
<dbReference type="Pfam" id="PF00440">
    <property type="entry name" value="TetR_N"/>
    <property type="match status" value="1"/>
</dbReference>
<feature type="region of interest" description="Disordered" evidence="6">
    <location>
        <begin position="209"/>
        <end position="247"/>
    </location>
</feature>
<dbReference type="AlphaFoldDB" id="A0A372ZRD7"/>
<proteinExistence type="predicted"/>
<dbReference type="PANTHER" id="PTHR30055">
    <property type="entry name" value="HTH-TYPE TRANSCRIPTIONAL REGULATOR RUTR"/>
    <property type="match status" value="1"/>
</dbReference>
<dbReference type="PROSITE" id="PS01081">
    <property type="entry name" value="HTH_TETR_1"/>
    <property type="match status" value="1"/>
</dbReference>
<dbReference type="InterPro" id="IPR003012">
    <property type="entry name" value="Tet_transcr_reg_TetR"/>
</dbReference>
<dbReference type="InterPro" id="IPR036271">
    <property type="entry name" value="Tet_transcr_reg_TetR-rel_C_sf"/>
</dbReference>
<dbReference type="PRINTS" id="PR00400">
    <property type="entry name" value="TETREPRESSOR"/>
</dbReference>
<dbReference type="Gene3D" id="1.10.357.10">
    <property type="entry name" value="Tetracycline Repressor, domain 2"/>
    <property type="match status" value="1"/>
</dbReference>
<sequence>MALQRDEVVRTALRLLDEEGIDGLTTRRLARELGVQSPALYWHFKNKRELLDLMAEAMLAEALPPDREPDPAHWPEWIAADARAKRGALLAYRDGARVHAGTLPSEDELPAVEAQLAALCGAGLRPRTALRLLLTVDRYIMGWVTEEQAWRQDTADRDRPPFPDEALRELPLLREAVDVLRMTDHDADFEYGLRVLIEGFRAEIAREAGAEGAPVTAEGAPASEVRASAGQASEGRAQEGRSSDGPA</sequence>
<dbReference type="SUPFAM" id="SSF46689">
    <property type="entry name" value="Homeodomain-like"/>
    <property type="match status" value="1"/>
</dbReference>
<keyword evidence="4" id="KW-0804">Transcription</keyword>
<dbReference type="InterPro" id="IPR023772">
    <property type="entry name" value="DNA-bd_HTH_TetR-type_CS"/>
</dbReference>
<keyword evidence="2" id="KW-0805">Transcription regulation</keyword>
<dbReference type="GO" id="GO:0045892">
    <property type="term" value="P:negative regulation of DNA-templated transcription"/>
    <property type="evidence" value="ECO:0007669"/>
    <property type="project" value="InterPro"/>
</dbReference>
<evidence type="ECO:0000256" key="2">
    <source>
        <dbReference type="ARBA" id="ARBA00023015"/>
    </source>
</evidence>
<accession>A0A372ZRD7</accession>
<keyword evidence="9" id="KW-1185">Reference proteome</keyword>
<dbReference type="Pfam" id="PF02909">
    <property type="entry name" value="TetR_C_1"/>
    <property type="match status" value="1"/>
</dbReference>
<evidence type="ECO:0000313" key="8">
    <source>
        <dbReference type="EMBL" id="RGD57807.1"/>
    </source>
</evidence>
<protein>
    <submittedName>
        <fullName evidence="8">TetR family transcriptional regulator</fullName>
    </submittedName>
</protein>
<evidence type="ECO:0000259" key="7">
    <source>
        <dbReference type="PROSITE" id="PS50977"/>
    </source>
</evidence>
<feature type="compositionally biased region" description="Basic and acidic residues" evidence="6">
    <location>
        <begin position="236"/>
        <end position="247"/>
    </location>
</feature>
<dbReference type="InterPro" id="IPR050109">
    <property type="entry name" value="HTH-type_TetR-like_transc_reg"/>
</dbReference>
<evidence type="ECO:0000256" key="1">
    <source>
        <dbReference type="ARBA" id="ARBA00022491"/>
    </source>
</evidence>
<dbReference type="InterPro" id="IPR001647">
    <property type="entry name" value="HTH_TetR"/>
</dbReference>
<dbReference type="GO" id="GO:0003700">
    <property type="term" value="F:DNA-binding transcription factor activity"/>
    <property type="evidence" value="ECO:0007669"/>
    <property type="project" value="TreeGrafter"/>
</dbReference>
<dbReference type="Proteomes" id="UP000263377">
    <property type="component" value="Unassembled WGS sequence"/>
</dbReference>
<dbReference type="GO" id="GO:0046677">
    <property type="term" value="P:response to antibiotic"/>
    <property type="evidence" value="ECO:0007669"/>
    <property type="project" value="InterPro"/>
</dbReference>
<dbReference type="PANTHER" id="PTHR30055:SF151">
    <property type="entry name" value="TRANSCRIPTIONAL REGULATORY PROTEIN"/>
    <property type="match status" value="1"/>
</dbReference>
<name>A0A372ZRD7_9ACTN</name>
<evidence type="ECO:0000313" key="9">
    <source>
        <dbReference type="Proteomes" id="UP000263377"/>
    </source>
</evidence>
<evidence type="ECO:0000256" key="4">
    <source>
        <dbReference type="ARBA" id="ARBA00023163"/>
    </source>
</evidence>
<dbReference type="InterPro" id="IPR004111">
    <property type="entry name" value="Repressor_TetR_C"/>
</dbReference>
<reference evidence="8 9" key="1">
    <citation type="submission" date="2018-08" db="EMBL/GenBank/DDBJ databases">
        <title>Diversity &amp; Physiological Properties of Lignin-Decomposing Actinobacteria from Soil.</title>
        <authorList>
            <person name="Roh S.G."/>
            <person name="Kim S.B."/>
        </authorList>
    </citation>
    <scope>NUCLEOTIDE SEQUENCE [LARGE SCALE GENOMIC DNA]</scope>
    <source>
        <strain evidence="8 9">MMS17-GH009</strain>
    </source>
</reference>
<dbReference type="InterPro" id="IPR009057">
    <property type="entry name" value="Homeodomain-like_sf"/>
</dbReference>
<feature type="domain" description="HTH tetR-type" evidence="7">
    <location>
        <begin position="2"/>
        <end position="62"/>
    </location>
</feature>